<organism evidence="1 2">
    <name type="scientific">Ligilactobacillus equi DPC 6820</name>
    <dbReference type="NCBI Taxonomy" id="1392007"/>
    <lineage>
        <taxon>Bacteria</taxon>
        <taxon>Bacillati</taxon>
        <taxon>Bacillota</taxon>
        <taxon>Bacilli</taxon>
        <taxon>Lactobacillales</taxon>
        <taxon>Lactobacillaceae</taxon>
        <taxon>Ligilactobacillus</taxon>
    </lineage>
</organism>
<dbReference type="PATRIC" id="fig|1392007.3.peg.1730"/>
<name>V7HTD9_9LACO</name>
<reference evidence="1 2" key="1">
    <citation type="journal article" date="2014" name="Genome Announc.">
        <title>The Genome of the Predominant Equine Lactobacillus Species, Lactobacillus equi, Is Reflective of Its Lifestyle Adaptations to an Herbivorous Host.</title>
        <authorList>
            <person name="O'Donnell M.M."/>
            <person name="Harris H.M."/>
            <person name="O'Toole P.W."/>
            <person name="Ross R.P."/>
        </authorList>
    </citation>
    <scope>NUCLEOTIDE SEQUENCE [LARGE SCALE GENOMIC DNA]</scope>
    <source>
        <strain evidence="1 2">DPC 6820</strain>
    </source>
</reference>
<dbReference type="Pfam" id="PF12686">
    <property type="entry name" value="DUF3800"/>
    <property type="match status" value="1"/>
</dbReference>
<dbReference type="Proteomes" id="UP000018559">
    <property type="component" value="Unassembled WGS sequence"/>
</dbReference>
<gene>
    <name evidence="1" type="ORF">LEQ_1841c</name>
</gene>
<accession>V7HTD9</accession>
<keyword evidence="2" id="KW-1185">Reference proteome</keyword>
<dbReference type="InterPro" id="IPR024524">
    <property type="entry name" value="DUF3800"/>
</dbReference>
<dbReference type="AlphaFoldDB" id="V7HTD9"/>
<proteinExistence type="predicted"/>
<comment type="caution">
    <text evidence="1">The sequence shown here is derived from an EMBL/GenBank/DDBJ whole genome shotgun (WGS) entry which is preliminary data.</text>
</comment>
<evidence type="ECO:0000313" key="2">
    <source>
        <dbReference type="Proteomes" id="UP000018559"/>
    </source>
</evidence>
<protein>
    <submittedName>
        <fullName evidence="1">Two-component response regulator</fullName>
    </submittedName>
</protein>
<dbReference type="EMBL" id="AWWH01000183">
    <property type="protein sequence ID" value="ETA73469.1"/>
    <property type="molecule type" value="Genomic_DNA"/>
</dbReference>
<evidence type="ECO:0000313" key="1">
    <source>
        <dbReference type="EMBL" id="ETA73469.1"/>
    </source>
</evidence>
<sequence length="220" mass="25309">MAGVLIEANDLEDSFKRFDAIKQEYFANAVFELKSSFRRLKFKKELEKEYTNNELKEIVKAKVYNAICDTHCVLFGVQINKIPMTEAGLLKSKNETYTLAFRELLLAVQNFKKKTNYKQPIIVMLDSREQAHNQRMYKLYREAIEGHEANLKGFDGKEFSPTLNFVDSAYTFGVQLADFVAGALWRGVEKGDKTFSKKIKKKFPTTKGGEFIGYSYLVCT</sequence>